<name>A0A0T7GYF9_NEOGA</name>
<reference evidence="2 3" key="1">
    <citation type="submission" date="2014-08" db="EMBL/GenBank/DDBJ databases">
        <authorList>
            <person name="Chen Y.-H."/>
        </authorList>
    </citation>
    <scope>NUCLEOTIDE SEQUENCE [LARGE SCALE GENOMIC DNA]</scope>
</reference>
<evidence type="ECO:0000256" key="1">
    <source>
        <dbReference type="SAM" id="Phobius"/>
    </source>
</evidence>
<accession>A0A0T7GYF9</accession>
<keyword evidence="1" id="KW-0472">Membrane</keyword>
<evidence type="ECO:0000313" key="3">
    <source>
        <dbReference type="Proteomes" id="UP000039660"/>
    </source>
</evidence>
<proteinExistence type="predicted"/>
<evidence type="ECO:0008006" key="4">
    <source>
        <dbReference type="Google" id="ProtNLM"/>
    </source>
</evidence>
<dbReference type="AlphaFoldDB" id="A0A0T7GYF9"/>
<feature type="transmembrane region" description="Helical" evidence="1">
    <location>
        <begin position="30"/>
        <end position="52"/>
    </location>
</feature>
<organism evidence="2 3">
    <name type="scientific">Neorhizobium galegae bv. officinalis</name>
    <dbReference type="NCBI Taxonomy" id="323656"/>
    <lineage>
        <taxon>Bacteria</taxon>
        <taxon>Pseudomonadati</taxon>
        <taxon>Pseudomonadota</taxon>
        <taxon>Alphaproteobacteria</taxon>
        <taxon>Hyphomicrobiales</taxon>
        <taxon>Rhizobiaceae</taxon>
        <taxon>Rhizobium/Agrobacterium group</taxon>
        <taxon>Neorhizobium</taxon>
    </lineage>
</organism>
<dbReference type="InterPro" id="IPR019629">
    <property type="entry name" value="Uncharacterised_HI1736/YgjV"/>
</dbReference>
<keyword evidence="1" id="KW-0812">Transmembrane</keyword>
<keyword evidence="1" id="KW-1133">Transmembrane helix</keyword>
<dbReference type="RefSeq" id="WP_046637268.1">
    <property type="nucleotide sequence ID" value="NZ_CCRK01000012.1"/>
</dbReference>
<dbReference type="EMBL" id="CCRK01000012">
    <property type="protein sequence ID" value="CDZ52334.1"/>
    <property type="molecule type" value="Genomic_DNA"/>
</dbReference>
<dbReference type="Pfam" id="PF10688">
    <property type="entry name" value="Imp-YgjV"/>
    <property type="match status" value="1"/>
</dbReference>
<protein>
    <recommendedName>
        <fullName evidence="4">YgjV family protein</fullName>
    </recommendedName>
</protein>
<feature type="transmembrane region" description="Helical" evidence="1">
    <location>
        <begin position="6"/>
        <end position="23"/>
    </location>
</feature>
<gene>
    <name evidence="2" type="ORF">NGAL_HAMBI1189_44320</name>
</gene>
<evidence type="ECO:0000313" key="2">
    <source>
        <dbReference type="EMBL" id="CDZ52334.1"/>
    </source>
</evidence>
<sequence>MNSWIEIIGFAGSFLTVITYLTQRMVQLRVLAIASSLCFAVYGTMIGSPPLILMEVALLPINAWRLYQIATEEA</sequence>
<dbReference type="Proteomes" id="UP000039660">
    <property type="component" value="Unassembled WGS sequence"/>
</dbReference>